<accession>A0ABD0JVQ9</accession>
<dbReference type="EMBL" id="JACVVK020000309">
    <property type="protein sequence ID" value="KAK7479165.1"/>
    <property type="molecule type" value="Genomic_DNA"/>
</dbReference>
<keyword evidence="2" id="KW-1185">Reference proteome</keyword>
<gene>
    <name evidence="1" type="ORF">BaRGS_00029606</name>
</gene>
<organism evidence="1 2">
    <name type="scientific">Batillaria attramentaria</name>
    <dbReference type="NCBI Taxonomy" id="370345"/>
    <lineage>
        <taxon>Eukaryota</taxon>
        <taxon>Metazoa</taxon>
        <taxon>Spiralia</taxon>
        <taxon>Lophotrochozoa</taxon>
        <taxon>Mollusca</taxon>
        <taxon>Gastropoda</taxon>
        <taxon>Caenogastropoda</taxon>
        <taxon>Sorbeoconcha</taxon>
        <taxon>Cerithioidea</taxon>
        <taxon>Batillariidae</taxon>
        <taxon>Batillaria</taxon>
    </lineage>
</organism>
<feature type="non-terminal residue" evidence="1">
    <location>
        <position position="1"/>
    </location>
</feature>
<name>A0ABD0JVQ9_9CAEN</name>
<dbReference type="Proteomes" id="UP001519460">
    <property type="component" value="Unassembled WGS sequence"/>
</dbReference>
<sequence>ITVPVSANCHCEGIDVSEFSGNSQVVICTMNNDHAGVFSKFSTLVLSESVKVKRSITYIHKIDATNGIMGGDSGGCLLQHRLSSSISRRLALTNEPVWTTPTLHPFDNIIVPSLGVGATRQGNLQKKI</sequence>
<comment type="caution">
    <text evidence="1">The sequence shown here is derived from an EMBL/GenBank/DDBJ whole genome shotgun (WGS) entry which is preliminary data.</text>
</comment>
<proteinExistence type="predicted"/>
<reference evidence="1 2" key="1">
    <citation type="journal article" date="2023" name="Sci. Data">
        <title>Genome assembly of the Korean intertidal mud-creeper Batillaria attramentaria.</title>
        <authorList>
            <person name="Patra A.K."/>
            <person name="Ho P.T."/>
            <person name="Jun S."/>
            <person name="Lee S.J."/>
            <person name="Kim Y."/>
            <person name="Won Y.J."/>
        </authorList>
    </citation>
    <scope>NUCLEOTIDE SEQUENCE [LARGE SCALE GENOMIC DNA]</scope>
    <source>
        <strain evidence="1">Wonlab-2016</strain>
    </source>
</reference>
<evidence type="ECO:0000313" key="1">
    <source>
        <dbReference type="EMBL" id="KAK7479165.1"/>
    </source>
</evidence>
<protein>
    <submittedName>
        <fullName evidence="1">Uncharacterized protein</fullName>
    </submittedName>
</protein>
<evidence type="ECO:0000313" key="2">
    <source>
        <dbReference type="Proteomes" id="UP001519460"/>
    </source>
</evidence>
<dbReference type="AlphaFoldDB" id="A0ABD0JVQ9"/>